<name>A0ABU5AF00_9HYPH</name>
<dbReference type="Proteomes" id="UP001285154">
    <property type="component" value="Unassembled WGS sequence"/>
</dbReference>
<proteinExistence type="predicted"/>
<sequence>MRETSPRASVCQSVGGDGAAFLADFEIGPCSDRRNIAIHFMSHGAEAFLDFAMTSVRPQARHKIADKDIRAPRTCFPAIRAVPCLK</sequence>
<comment type="caution">
    <text evidence="1">The sequence shown here is derived from an EMBL/GenBank/DDBJ whole genome shotgun (WGS) entry which is preliminary data.</text>
</comment>
<gene>
    <name evidence="1" type="ORF">RFM42_33330</name>
</gene>
<evidence type="ECO:0000313" key="2">
    <source>
        <dbReference type="Proteomes" id="UP001285154"/>
    </source>
</evidence>
<accession>A0ABU5AF00</accession>
<organism evidence="1 2">
    <name type="scientific">Mesorhizobium vachelliae</name>
    <dbReference type="NCBI Taxonomy" id="3072309"/>
    <lineage>
        <taxon>Bacteria</taxon>
        <taxon>Pseudomonadati</taxon>
        <taxon>Pseudomonadota</taxon>
        <taxon>Alphaproteobacteria</taxon>
        <taxon>Hyphomicrobiales</taxon>
        <taxon>Phyllobacteriaceae</taxon>
        <taxon>Mesorhizobium</taxon>
    </lineage>
</organism>
<evidence type="ECO:0000313" key="1">
    <source>
        <dbReference type="EMBL" id="MDX8535871.1"/>
    </source>
</evidence>
<keyword evidence="2" id="KW-1185">Reference proteome</keyword>
<protein>
    <submittedName>
        <fullName evidence="1">Uncharacterized protein</fullName>
    </submittedName>
</protein>
<dbReference type="EMBL" id="JAVIIQ010000033">
    <property type="protein sequence ID" value="MDX8535871.1"/>
    <property type="molecule type" value="Genomic_DNA"/>
</dbReference>
<reference evidence="1 2" key="1">
    <citation type="submission" date="2023-08" db="EMBL/GenBank/DDBJ databases">
        <title>Implementing the SeqCode for naming new Mesorhizobium species isolated from Vachellia karroo root nodules.</title>
        <authorList>
            <person name="Van Lill M."/>
        </authorList>
    </citation>
    <scope>NUCLEOTIDE SEQUENCE [LARGE SCALE GENOMIC DNA]</scope>
    <source>
        <strain evidence="1 2">VK25D</strain>
    </source>
</reference>
<dbReference type="RefSeq" id="WP_320253413.1">
    <property type="nucleotide sequence ID" value="NZ_JAVIIQ010000033.1"/>
</dbReference>